<keyword evidence="3 4" id="KW-0653">Protein transport</keyword>
<feature type="region of interest" description="Disordered" evidence="5">
    <location>
        <begin position="223"/>
        <end position="249"/>
    </location>
</feature>
<feature type="region of interest" description="Disordered" evidence="5">
    <location>
        <begin position="628"/>
        <end position="657"/>
    </location>
</feature>
<evidence type="ECO:0000313" key="9">
    <source>
        <dbReference type="Proteomes" id="UP000239156"/>
    </source>
</evidence>
<feature type="region of interest" description="Disordered" evidence="5">
    <location>
        <begin position="170"/>
        <end position="200"/>
    </location>
</feature>
<feature type="domain" description="Exocyst complex component Sec8 middle helical bundle" evidence="7">
    <location>
        <begin position="657"/>
        <end position="1005"/>
    </location>
</feature>
<dbReference type="Pfam" id="PF04048">
    <property type="entry name" value="Sec8_N"/>
    <property type="match status" value="1"/>
</dbReference>
<dbReference type="EMBL" id="PKSL01000109">
    <property type="protein sequence ID" value="POW04615.1"/>
    <property type="molecule type" value="Genomic_DNA"/>
</dbReference>
<evidence type="ECO:0000256" key="3">
    <source>
        <dbReference type="ARBA" id="ARBA00022927"/>
    </source>
</evidence>
<feature type="region of interest" description="Disordered" evidence="5">
    <location>
        <begin position="859"/>
        <end position="881"/>
    </location>
</feature>
<dbReference type="VEuPathDB" id="FungiDB:PSTT_10260"/>
<feature type="compositionally biased region" description="Basic and acidic residues" evidence="5">
    <location>
        <begin position="1637"/>
        <end position="1666"/>
    </location>
</feature>
<dbReference type="Proteomes" id="UP000239156">
    <property type="component" value="Unassembled WGS sequence"/>
</dbReference>
<keyword evidence="2 4" id="KW-0268">Exocytosis</keyword>
<accession>A0A2S4V5A5</accession>
<comment type="caution">
    <text evidence="8">The sequence shown here is derived from an EMBL/GenBank/DDBJ whole genome shotgun (WGS) entry which is preliminary data.</text>
</comment>
<dbReference type="Pfam" id="PF20652">
    <property type="entry name" value="Sec8_C"/>
    <property type="match status" value="1"/>
</dbReference>
<comment type="function">
    <text evidence="4">Component of the exocyst complex involved in the docking of exocytic vesicles with fusion sites on the plasma membrane.</text>
</comment>
<feature type="compositionally biased region" description="Basic and acidic residues" evidence="5">
    <location>
        <begin position="170"/>
        <end position="185"/>
    </location>
</feature>
<dbReference type="GO" id="GO:0090522">
    <property type="term" value="P:vesicle tethering involved in exocytosis"/>
    <property type="evidence" value="ECO:0007669"/>
    <property type="project" value="UniProtKB-UniRule"/>
</dbReference>
<comment type="similarity">
    <text evidence="4">Belongs to the SEC8 family.</text>
</comment>
<proteinExistence type="inferred from homology"/>
<feature type="region of interest" description="Disordered" evidence="5">
    <location>
        <begin position="570"/>
        <end position="589"/>
    </location>
</feature>
<dbReference type="PANTHER" id="PTHR14146">
    <property type="entry name" value="EXOCYST COMPLEX COMPONENT 4"/>
    <property type="match status" value="1"/>
</dbReference>
<dbReference type="InterPro" id="IPR048630">
    <property type="entry name" value="Sec8_M"/>
</dbReference>
<feature type="compositionally biased region" description="Basic and acidic residues" evidence="5">
    <location>
        <begin position="1564"/>
        <end position="1578"/>
    </location>
</feature>
<evidence type="ECO:0000256" key="2">
    <source>
        <dbReference type="ARBA" id="ARBA00022483"/>
    </source>
</evidence>
<feature type="domain" description="Exocyst complex component Sec8 N-terminal" evidence="6">
    <location>
        <begin position="341"/>
        <end position="458"/>
    </location>
</feature>
<dbReference type="PANTHER" id="PTHR14146:SF0">
    <property type="entry name" value="EXOCYST COMPLEX COMPONENT 4"/>
    <property type="match status" value="1"/>
</dbReference>
<reference evidence="8" key="1">
    <citation type="submission" date="2017-12" db="EMBL/GenBank/DDBJ databases">
        <title>Gene loss provides genomic basis for host adaptation in cereal stripe rust fungi.</title>
        <authorList>
            <person name="Xia C."/>
        </authorList>
    </citation>
    <scope>NUCLEOTIDE SEQUENCE [LARGE SCALE GENOMIC DNA]</scope>
    <source>
        <strain evidence="8">93-210</strain>
    </source>
</reference>
<evidence type="ECO:0000313" key="8">
    <source>
        <dbReference type="EMBL" id="POW04615.1"/>
    </source>
</evidence>
<dbReference type="GO" id="GO:0006612">
    <property type="term" value="P:protein targeting to membrane"/>
    <property type="evidence" value="ECO:0007669"/>
    <property type="project" value="UniProtKB-UniRule"/>
</dbReference>
<feature type="compositionally biased region" description="Low complexity" evidence="5">
    <location>
        <begin position="865"/>
        <end position="880"/>
    </location>
</feature>
<organism evidence="8 9">
    <name type="scientific">Puccinia striiformis</name>
    <dbReference type="NCBI Taxonomy" id="27350"/>
    <lineage>
        <taxon>Eukaryota</taxon>
        <taxon>Fungi</taxon>
        <taxon>Dikarya</taxon>
        <taxon>Basidiomycota</taxon>
        <taxon>Pucciniomycotina</taxon>
        <taxon>Pucciniomycetes</taxon>
        <taxon>Pucciniales</taxon>
        <taxon>Pucciniaceae</taxon>
        <taxon>Puccinia</taxon>
    </lineage>
</organism>
<protein>
    <recommendedName>
        <fullName evidence="4">Exocyst complex component Sec8</fullName>
    </recommendedName>
</protein>
<name>A0A2S4V5A5_9BASI</name>
<feature type="region of interest" description="Disordered" evidence="5">
    <location>
        <begin position="1624"/>
        <end position="1666"/>
    </location>
</feature>
<dbReference type="InterPro" id="IPR007191">
    <property type="entry name" value="Sec8_exocyst_N"/>
</dbReference>
<dbReference type="GO" id="GO:0015031">
    <property type="term" value="P:protein transport"/>
    <property type="evidence" value="ECO:0007669"/>
    <property type="project" value="UniProtKB-KW"/>
</dbReference>
<dbReference type="GO" id="GO:0000145">
    <property type="term" value="C:exocyst"/>
    <property type="evidence" value="ECO:0007669"/>
    <property type="project" value="UniProtKB-UniRule"/>
</dbReference>
<feature type="region of interest" description="Disordered" evidence="5">
    <location>
        <begin position="138"/>
        <end position="157"/>
    </location>
</feature>
<evidence type="ECO:0000256" key="4">
    <source>
        <dbReference type="RuleBase" id="RU367079"/>
    </source>
</evidence>
<feature type="compositionally biased region" description="Polar residues" evidence="5">
    <location>
        <begin position="11"/>
        <end position="20"/>
    </location>
</feature>
<keyword evidence="9" id="KW-1185">Reference proteome</keyword>
<evidence type="ECO:0000256" key="1">
    <source>
        <dbReference type="ARBA" id="ARBA00022448"/>
    </source>
</evidence>
<feature type="region of interest" description="Disordered" evidence="5">
    <location>
        <begin position="1560"/>
        <end position="1581"/>
    </location>
</feature>
<feature type="compositionally biased region" description="Polar residues" evidence="5">
    <location>
        <begin position="110"/>
        <end position="131"/>
    </location>
</feature>
<feature type="compositionally biased region" description="Acidic residues" evidence="5">
    <location>
        <begin position="1624"/>
        <end position="1636"/>
    </location>
</feature>
<dbReference type="InterPro" id="IPR039682">
    <property type="entry name" value="Sec8/EXOC4"/>
</dbReference>
<evidence type="ECO:0000259" key="6">
    <source>
        <dbReference type="Pfam" id="PF04048"/>
    </source>
</evidence>
<feature type="compositionally biased region" description="Basic and acidic residues" evidence="5">
    <location>
        <begin position="96"/>
        <end position="109"/>
    </location>
</feature>
<evidence type="ECO:0000259" key="7">
    <source>
        <dbReference type="Pfam" id="PF20652"/>
    </source>
</evidence>
<feature type="compositionally biased region" description="Polar residues" evidence="5">
    <location>
        <begin position="186"/>
        <end position="196"/>
    </location>
</feature>
<feature type="compositionally biased region" description="Polar residues" evidence="5">
    <location>
        <begin position="68"/>
        <end position="77"/>
    </location>
</feature>
<dbReference type="GO" id="GO:0006893">
    <property type="term" value="P:Golgi to plasma membrane transport"/>
    <property type="evidence" value="ECO:0007669"/>
    <property type="project" value="TreeGrafter"/>
</dbReference>
<dbReference type="VEuPathDB" id="FungiDB:PSHT_01625"/>
<gene>
    <name evidence="8" type="ORF">PSTT_10260</name>
</gene>
<evidence type="ECO:0000256" key="5">
    <source>
        <dbReference type="SAM" id="MobiDB-lite"/>
    </source>
</evidence>
<keyword evidence="1 4" id="KW-0813">Transport</keyword>
<feature type="region of interest" description="Disordered" evidence="5">
    <location>
        <begin position="1"/>
        <end position="131"/>
    </location>
</feature>
<feature type="compositionally biased region" description="Polar residues" evidence="5">
    <location>
        <begin position="143"/>
        <end position="154"/>
    </location>
</feature>
<dbReference type="GO" id="GO:0006904">
    <property type="term" value="P:vesicle docking involved in exocytosis"/>
    <property type="evidence" value="ECO:0007669"/>
    <property type="project" value="InterPro"/>
</dbReference>
<sequence length="1666" mass="186531">MSRARDLRAFQPQSPSTNDPPSRPQPAFRSPASIKSNQDFREREDPSTAPGSAPPMRPQRSAARQPGITISNLSSHPDSSRHQHPLPGSSQAASYDDDRHNHTRGRSDSSNRLPSSNQPRPAPSGSNNKLYQAINSRPDVTRAPNSASRAQANGNGYLDRNYHARNEAHPVDSRTHLSNDNDKRPSTASSTTSADNEANRDLLSAHDLKDAKRMHGARNIIEAFSNQADKRSNQRTRLVRSPPRMEQADSRTIPSMFNDQSYPRTAGFGEIERVLQKIKIYWDATGIAGSSNSDDPFGYSVTSPTTPFSAVGLALDLLDSENPELAESASRAKAMINKKGGVTPSLSSFLQLKAELEKALQLTIQGNYRQFDASVNCYKLAKVSVESNYKKVAELKSKLLDCRATLGNGSPSSAFNNAVGGKGTEMKVLQARREVLREMLKLIDTIERLKQVPERLENLISSKSFLSATVLLVRSLKVINKPEFAEIGGLCDLRSYLVNQESVMFEMLIEELHNHLYLKNFFCNTKWRAYRPGQNTLPVINAPDESATTASGFSFEPDLPAADSLSSSYHATVSSSKHTHGQHGNAPSSPIPYLRDYLNDLMTQPQSNPLIEEADLFLELSPSSLHSEVGNAEHSRRMSTSNSGISAAKKRKNQPTNPELDSFKYIESLIESFAVLGKLSLGLDTVLQRVPVEVYTLVESTLNEVDERHENTKRFLRSSSANKNLLKSNMNMIILMITSSHDSSPAKNVKQKSAINRTSQRFSLFKFNNNELMELETVIHILQDFFWTLYSKFDGTLQSFRVLHEVSLRISERKSFKEEGIDHGLVLFSLLEVWKPIQSELLALIHAYLTESEDDQFSSADKMQANSTNKASSTTTTSTSRNPMASIADVLKIGLGGTTSSTTNTNTTWKDSNKQLFKFKDAGLKQNQKDFKAHEANLYSALKVSVPGLVLDSTVAGNSQANGAVVLTTGVMMTDDNSGGRGNSTHKLLVQPDAFHIAHLFKPTLEFLKRAKEVLPSGVVMVSNDDPSHSSLLPSMINSGIDEPTLTHSTSHGEDGHWEENPYQSINLAQFGGFSGFLDEFVLHTFLPQLEEKVIFMFEHSVNAPDAFQDDISQPQEITSTAINSASSHRQKLSSSPVPVAKSLRAIVALIECLGSLLQSTSFHQEKFGRLMISIVVQYYQKCHERFKELVVRESTETNTIVDESNPHANLKLAADWAQKPDIIKSLQELKSLSSCDNTSMKKLLKKLCKIEDRYLSSRDTLVAMDLIQSPKKLAALAHLYNTLLSFISFIRRLGSTVKPIPDSSEVEPTIESDRLEADWSKEFGQSNRKTEHLKSSFRMPLTYALMRRFQLVHRSFSTLAQTILFTIHLEFRLETYYHIDQTFVRGNYFLSRSDSIEPDLKIIELNSLINSYSENSIIKNFTRASDRRFPFMGLVNLIDDLMIINVKKLKTANEIGFKKLTKNSIALQQNMKSILLNKHLLFQHLPQDQDQQHDSKNLSVALQDKSPLPTFDLTFERCRKFWEIASKGPQAVMGSIRRGDNYKFEEYRQLLELLCMNESQSGQDDHHGGNNKSREDQTDSSIRASLKFPTDFHADQNCPSIEKRKRIYNECLIELHALVLEDDDDDDDDHAEDGEGMVHDYQDGHRGNDDSFVHPDRNGHPDHPE</sequence>